<keyword evidence="4" id="KW-0805">Transcription regulation</keyword>
<evidence type="ECO:0000256" key="4">
    <source>
        <dbReference type="ARBA" id="ARBA00023015"/>
    </source>
</evidence>
<reference evidence="10" key="1">
    <citation type="submission" date="2016-11" db="UniProtKB">
        <authorList>
            <consortium name="WormBaseParasite"/>
        </authorList>
    </citation>
    <scope>IDENTIFICATION</scope>
</reference>
<dbReference type="GO" id="GO:0010628">
    <property type="term" value="P:positive regulation of gene expression"/>
    <property type="evidence" value="ECO:0007669"/>
    <property type="project" value="TreeGrafter"/>
</dbReference>
<sequence length="1789" mass="203461">MEICAPSTSLATIDKQSEQQPKHSNFNYFAVGNEAEKLKWLVLQHVKPSTFKRIFAPLRSNKKPNRSDELTCIEACMLLKSIQDSPEKLEHACNGLISLLNNEKVHLYALDRIITKIITTAVEEKIISLLLACQLLVSSIDFRMERRPNPEKIKFVRKSMDQMDYKNMRDLVKLLLVEKLDKMYCELNEYQHQQLEPIEELVIDLIDRQKNFCPALFFITEVSRIDTDFSSIHFLPRVSLKIREMVASFRPLAEIGCMLGRSWMWPVPASPIFSWSSPTWSAWKLDEKHCKLHFKTHLPYSSENSSPQTYLQYVLFKQPHGQDNLNHILRPSSSTPQVQPSKLQCDEVIQLLILEAMSAMEDCEQPVLAPINQYNWLHLSHLVTYALTMGHCTLSQLLMMLLPQLRSCQYLHAKEELMWILLQYIAHAKSKEKYTQGSSSTTSILGLPASGGLGVQNRELVLEIFNVLYTDKSMNWGNSCSTEQPLEMVRFFAPAAIWSHLVTSLSAAPGSEQIPQPQPPEKLRKLIDFIENQLRDNKDQKQLERNSALLAVVANAYSNNLDVFDEHVNNTVFPELSKLGQQRNQTIPPTIQQEKWTLPVGRKTEPFLRALELTFLDSLTFHAKRQLYNYALNRVCKLILNQQQSAGHNQQQQPSFILRLPSPALVESIARLLLSTELCDENGKHFFNCTIATLNPAPGQPESQHMFLARNDFSALLLELLNFRLQNIGFAFILSIIDQLLNNPMVGSMPSNVQMAQLLEQTLLRFAQCTFPNDLINTLHQLWFVIPKMFKTLPEICRSFLLNAVRAFKLLGHVYKPCIDVQSVQSIPTTDDKTLMDSIPGLGVQWPRYELQWFPTTLQQVLYKQLAKDEEVWIANQTQRLLELEQASAQEMQHLVHLNHDYFMQNFQQSRTSPQPPTLFISIFRCLYQSQLPNFQFPQPLKPPHPSAPNFFALCYKILGALGNRELHKLTNALIDWLACKCGWLGQDSAPSPGHDEYDLNHILKVLNDMLFSHQVLSVDRLLFSIALHPTDDQSSRTLICLLAALLESKFSQLPERLHACYTFAPPHSQTTSSNSEEFFMQMVEYYKKYPEYSFNELYRRAFNPQAQQEASSQIHNLPVYYGHLAERICPIVDILLQKALSMDLKPAVMDTLLCHFSPIYRIHPQPMNFLYTTLYCLDGILLAHQQEAANCQSFLSRPVRKFVLEIVLKLEQEEMPQTPLGRNPVGKLLTTEFIQLDHQMPAVKFCRILVERIVQASTYTHQPPSFVHSDWRFAEFPPAAQALTSAWVELLASRHSAADIIEALVQLAIRRPISRPQDTLNALGLLLTGLPSSFQSAFLDKIEQSFDWEQISKNDSDPAQLFESLSHEVYLHSESQILSMLALFHSFCQHGGNNSLNIIPDLIVQRLSSKVQNEAQLIYFLRIVVPYLQRITEKERNRHMTEIVAIYQVLGNLTQKVGRLQYEDTICDLLYQFKYMFVGYLLKDQIEETIRSFPESMREKLKFLLTHSSAAANETQQQQMQQIIQQQQILVQHQSSFGNLLPGMPNAAAVMVHQQQHQQTLQQQSSFDHQPSSTPSLAGMIRRLSRTESDSASVMQQYGGIPPNTLEQQQNFAIHGMSNIQQQMSSSQQQHFPSSSSINPMMGNIPLPSMSSFPSSSNTNQGMQQQQQILPPPPPYSQQQSTSMGMMPTSTPFSGHQQIPSSSSSNMHYMMGPGPSNFGPPQAFINATQMAQNPMSFAAFQQQQHMAAQMSGSHHGGPVNLMGGGQQSTSGGGSQLPPNFPSGSQGGF</sequence>
<keyword evidence="6" id="KW-0539">Nucleus</keyword>
<evidence type="ECO:0000313" key="9">
    <source>
        <dbReference type="Proteomes" id="UP000095281"/>
    </source>
</evidence>
<evidence type="ECO:0000256" key="7">
    <source>
        <dbReference type="ARBA" id="ARBA00031961"/>
    </source>
</evidence>
<evidence type="ECO:0000256" key="1">
    <source>
        <dbReference type="ARBA" id="ARBA00004123"/>
    </source>
</evidence>
<dbReference type="PANTHER" id="PTHR12691">
    <property type="entry name" value="MEDIATOR OF RNA POLYMERASE II TRANSCRIPTION SUBUNIT 23"/>
    <property type="match status" value="1"/>
</dbReference>
<name>A0A1I8BJS7_MELHA</name>
<evidence type="ECO:0000256" key="8">
    <source>
        <dbReference type="SAM" id="MobiDB-lite"/>
    </source>
</evidence>
<feature type="region of interest" description="Disordered" evidence="8">
    <location>
        <begin position="1751"/>
        <end position="1789"/>
    </location>
</feature>
<keyword evidence="5" id="KW-0804">Transcription</keyword>
<dbReference type="GO" id="GO:0006357">
    <property type="term" value="P:regulation of transcription by RNA polymerase II"/>
    <property type="evidence" value="ECO:0007669"/>
    <property type="project" value="TreeGrafter"/>
</dbReference>
<keyword evidence="9" id="KW-1185">Reference proteome</keyword>
<feature type="region of interest" description="Disordered" evidence="8">
    <location>
        <begin position="1622"/>
        <end position="1687"/>
    </location>
</feature>
<dbReference type="GO" id="GO:0016592">
    <property type="term" value="C:mediator complex"/>
    <property type="evidence" value="ECO:0007669"/>
    <property type="project" value="TreeGrafter"/>
</dbReference>
<proteinExistence type="inferred from homology"/>
<organism evidence="9 10">
    <name type="scientific">Meloidogyne hapla</name>
    <name type="common">Root-knot nematode worm</name>
    <dbReference type="NCBI Taxonomy" id="6305"/>
    <lineage>
        <taxon>Eukaryota</taxon>
        <taxon>Metazoa</taxon>
        <taxon>Ecdysozoa</taxon>
        <taxon>Nematoda</taxon>
        <taxon>Chromadorea</taxon>
        <taxon>Rhabditida</taxon>
        <taxon>Tylenchina</taxon>
        <taxon>Tylenchomorpha</taxon>
        <taxon>Tylenchoidea</taxon>
        <taxon>Meloidogynidae</taxon>
        <taxon>Meloidogyninae</taxon>
        <taxon>Meloidogyne</taxon>
    </lineage>
</organism>
<accession>A0A1I8BJS7</accession>
<feature type="compositionally biased region" description="Low complexity" evidence="8">
    <location>
        <begin position="1622"/>
        <end position="1638"/>
    </location>
</feature>
<dbReference type="GO" id="GO:0005667">
    <property type="term" value="C:transcription regulator complex"/>
    <property type="evidence" value="ECO:0007669"/>
    <property type="project" value="TreeGrafter"/>
</dbReference>
<feature type="compositionally biased region" description="Gly residues" evidence="8">
    <location>
        <begin position="1763"/>
        <end position="1775"/>
    </location>
</feature>
<dbReference type="PANTHER" id="PTHR12691:SF10">
    <property type="entry name" value="MEDIATOR OF RNA POLYMERASE II TRANSCRIPTION SUBUNIT 23"/>
    <property type="match status" value="1"/>
</dbReference>
<dbReference type="WBParaSite" id="MhA1_Contig258.frz3.gene4">
    <property type="protein sequence ID" value="MhA1_Contig258.frz3.gene4"/>
    <property type="gene ID" value="MhA1_Contig258.frz3.gene4"/>
</dbReference>
<evidence type="ECO:0000256" key="3">
    <source>
        <dbReference type="ARBA" id="ARBA00019696"/>
    </source>
</evidence>
<dbReference type="Pfam" id="PF11573">
    <property type="entry name" value="Med23"/>
    <property type="match status" value="1"/>
</dbReference>
<evidence type="ECO:0000256" key="6">
    <source>
        <dbReference type="ARBA" id="ARBA00023242"/>
    </source>
</evidence>
<evidence type="ECO:0000256" key="5">
    <source>
        <dbReference type="ARBA" id="ARBA00023163"/>
    </source>
</evidence>
<comment type="subcellular location">
    <subcellularLocation>
        <location evidence="1">Nucleus</location>
    </subcellularLocation>
</comment>
<evidence type="ECO:0000256" key="2">
    <source>
        <dbReference type="ARBA" id="ARBA00010222"/>
    </source>
</evidence>
<evidence type="ECO:0000313" key="10">
    <source>
        <dbReference type="WBParaSite" id="MhA1_Contig258.frz3.gene4"/>
    </source>
</evidence>
<dbReference type="OMA" id="QKHQKQR"/>
<dbReference type="Proteomes" id="UP000095281">
    <property type="component" value="Unplaced"/>
</dbReference>
<feature type="compositionally biased region" description="Low complexity" evidence="8">
    <location>
        <begin position="1647"/>
        <end position="1670"/>
    </location>
</feature>
<dbReference type="InterPro" id="IPR021629">
    <property type="entry name" value="Mediator_Med23"/>
</dbReference>
<comment type="similarity">
    <text evidence="2">Belongs to the Mediator complex subunit 23 family.</text>
</comment>
<protein>
    <recommendedName>
        <fullName evidence="3">Mediator of RNA polymerase II transcription subunit 23</fullName>
    </recommendedName>
    <alternativeName>
        <fullName evidence="7">Mediator complex subunit 23</fullName>
    </alternativeName>
</protein>